<dbReference type="InterPro" id="IPR058548">
    <property type="entry name" value="MlaB-like_STAS"/>
</dbReference>
<dbReference type="PROSITE" id="PS50801">
    <property type="entry name" value="STAS"/>
    <property type="match status" value="1"/>
</dbReference>
<accession>A0ABT0YG64</accession>
<dbReference type="CDD" id="cd07043">
    <property type="entry name" value="STAS_anti-anti-sigma_factors"/>
    <property type="match status" value="1"/>
</dbReference>
<evidence type="ECO:0000259" key="1">
    <source>
        <dbReference type="PROSITE" id="PS50801"/>
    </source>
</evidence>
<dbReference type="Pfam" id="PF13466">
    <property type="entry name" value="STAS_2"/>
    <property type="match status" value="1"/>
</dbReference>
<dbReference type="Proteomes" id="UP001523216">
    <property type="component" value="Unassembled WGS sequence"/>
</dbReference>
<proteinExistence type="predicted"/>
<evidence type="ECO:0000313" key="2">
    <source>
        <dbReference type="EMBL" id="MCM4085051.1"/>
    </source>
</evidence>
<gene>
    <name evidence="2" type="ORF">LXN57_46745</name>
</gene>
<comment type="caution">
    <text evidence="2">The sequence shown here is derived from an EMBL/GenBank/DDBJ whole genome shotgun (WGS) entry which is preliminary data.</text>
</comment>
<evidence type="ECO:0000313" key="3">
    <source>
        <dbReference type="Proteomes" id="UP001523216"/>
    </source>
</evidence>
<dbReference type="SUPFAM" id="SSF52091">
    <property type="entry name" value="SpoIIaa-like"/>
    <property type="match status" value="1"/>
</dbReference>
<feature type="domain" description="STAS" evidence="1">
    <location>
        <begin position="1"/>
        <end position="106"/>
    </location>
</feature>
<reference evidence="2 3" key="1">
    <citation type="submission" date="2022-06" db="EMBL/GenBank/DDBJ databases">
        <title>Actinoplanes abujensis sp. nov., isolated from Nigerian arid soil.</title>
        <authorList>
            <person name="Ding P."/>
        </authorList>
    </citation>
    <scope>NUCLEOTIDE SEQUENCE [LARGE SCALE GENOMIC DNA]</scope>
    <source>
        <strain evidence="3">TRM88002</strain>
    </source>
</reference>
<dbReference type="Gene3D" id="3.30.750.24">
    <property type="entry name" value="STAS domain"/>
    <property type="match status" value="1"/>
</dbReference>
<keyword evidence="3" id="KW-1185">Reference proteome</keyword>
<dbReference type="RefSeq" id="WP_251804784.1">
    <property type="nucleotide sequence ID" value="NZ_JAMQOL010000092.1"/>
</dbReference>
<protein>
    <submittedName>
        <fullName evidence="2">STAS domain-containing protein</fullName>
    </submittedName>
</protein>
<dbReference type="InterPro" id="IPR036513">
    <property type="entry name" value="STAS_dom_sf"/>
</dbReference>
<sequence>MISTVQVRVDQDLDLASVGEIGAVLDTAMGLHPARLVVDLAGCPFIDASGVSLLLAAHRRARQCDGRLVLRSASPLVRRVLHLARVYDVLTVETPARTEDDARPEKQAQER</sequence>
<dbReference type="PANTHER" id="PTHR33495">
    <property type="entry name" value="ANTI-SIGMA FACTOR ANTAGONIST TM_1081-RELATED-RELATED"/>
    <property type="match status" value="1"/>
</dbReference>
<organism evidence="2 3">
    <name type="scientific">Paractinoplanes hotanensis</name>
    <dbReference type="NCBI Taxonomy" id="2906497"/>
    <lineage>
        <taxon>Bacteria</taxon>
        <taxon>Bacillati</taxon>
        <taxon>Actinomycetota</taxon>
        <taxon>Actinomycetes</taxon>
        <taxon>Micromonosporales</taxon>
        <taxon>Micromonosporaceae</taxon>
        <taxon>Paractinoplanes</taxon>
    </lineage>
</organism>
<dbReference type="InterPro" id="IPR002645">
    <property type="entry name" value="STAS_dom"/>
</dbReference>
<dbReference type="EMBL" id="JAMQOL010000092">
    <property type="protein sequence ID" value="MCM4085051.1"/>
    <property type="molecule type" value="Genomic_DNA"/>
</dbReference>
<dbReference type="PANTHER" id="PTHR33495:SF2">
    <property type="entry name" value="ANTI-SIGMA FACTOR ANTAGONIST TM_1081-RELATED"/>
    <property type="match status" value="1"/>
</dbReference>
<name>A0ABT0YG64_9ACTN</name>